<dbReference type="VEuPathDB" id="TriTrypDB:TCDM_07922"/>
<keyword evidence="1" id="KW-0812">Transmembrane</keyword>
<keyword evidence="2" id="KW-0121">Carboxypeptidase</keyword>
<keyword evidence="1" id="KW-0472">Membrane</keyword>
<evidence type="ECO:0000313" key="2">
    <source>
        <dbReference type="EMBL" id="ESS64092.1"/>
    </source>
</evidence>
<feature type="transmembrane region" description="Helical" evidence="1">
    <location>
        <begin position="161"/>
        <end position="178"/>
    </location>
</feature>
<sequence>MMMMMAALMSGEFVHFIFACVLGLFSFFFFCSFFTCISITDRFCLLGTCTFASNLFGRRPSFFAFEISAVWFFSFFKLLLCVSACFSGGDGPDDFLLLFMAVGSEGGNIRRDIHVHKEGETVRCGCDGPSRASFIRGVVGRGGGGGGGGGMNATFVTPRPVYFFFVAPDFFIFLFFNSDGVWEQLQVLVTEPHASNVMVAAAGMEGRLSEAFLLFLLAVGGKCDVIDFMARRRSFLRPRLRLWNATTLAPCVSHFFLSDRGGGKGKRGRGEKGGALV</sequence>
<keyword evidence="2" id="KW-0645">Protease</keyword>
<gene>
    <name evidence="2" type="ORF">TCDM_07922</name>
</gene>
<organism evidence="2 3">
    <name type="scientific">Trypanosoma cruzi Dm28c</name>
    <dbReference type="NCBI Taxonomy" id="1416333"/>
    <lineage>
        <taxon>Eukaryota</taxon>
        <taxon>Discoba</taxon>
        <taxon>Euglenozoa</taxon>
        <taxon>Kinetoplastea</taxon>
        <taxon>Metakinetoplastina</taxon>
        <taxon>Trypanosomatida</taxon>
        <taxon>Trypanosomatidae</taxon>
        <taxon>Trypanosoma</taxon>
        <taxon>Schizotrypanum</taxon>
    </lineage>
</organism>
<proteinExistence type="predicted"/>
<evidence type="ECO:0000256" key="1">
    <source>
        <dbReference type="SAM" id="Phobius"/>
    </source>
</evidence>
<keyword evidence="2" id="KW-0378">Hydrolase</keyword>
<dbReference type="AlphaFoldDB" id="V5BDK1"/>
<dbReference type="Proteomes" id="UP000017861">
    <property type="component" value="Unassembled WGS sequence"/>
</dbReference>
<dbReference type="GO" id="GO:0004180">
    <property type="term" value="F:carboxypeptidase activity"/>
    <property type="evidence" value="ECO:0007669"/>
    <property type="project" value="UniProtKB-KW"/>
</dbReference>
<dbReference type="OrthoDB" id="10382237at2759"/>
<reference evidence="2 3" key="1">
    <citation type="journal article" date="2014" name="Genome Announc.">
        <title>Trypanosoma cruzi Clone Dm28c Draft Genome Sequence.</title>
        <authorList>
            <person name="Grisard E.C."/>
            <person name="Teixeira S.M."/>
            <person name="de Almeida L.G."/>
            <person name="Stoco P.H."/>
            <person name="Gerber A.L."/>
            <person name="Talavera-Lopez C."/>
            <person name="Lima O.C."/>
            <person name="Andersson B."/>
            <person name="de Vasconcelos A.T."/>
        </authorList>
    </citation>
    <scope>NUCLEOTIDE SEQUENCE [LARGE SCALE GENOMIC DNA]</scope>
    <source>
        <strain evidence="2 3">Dm28c</strain>
    </source>
</reference>
<evidence type="ECO:0000313" key="3">
    <source>
        <dbReference type="Proteomes" id="UP000017861"/>
    </source>
</evidence>
<name>V5BDK1_TRYCR</name>
<keyword evidence="1" id="KW-1133">Transmembrane helix</keyword>
<comment type="caution">
    <text evidence="2">The sequence shown here is derived from an EMBL/GenBank/DDBJ whole genome shotgun (WGS) entry which is preliminary data.</text>
</comment>
<feature type="transmembrane region" description="Helical" evidence="1">
    <location>
        <begin position="62"/>
        <end position="86"/>
    </location>
</feature>
<dbReference type="EMBL" id="AYLP01000101">
    <property type="protein sequence ID" value="ESS64092.1"/>
    <property type="molecule type" value="Genomic_DNA"/>
</dbReference>
<accession>V5BDK1</accession>
<protein>
    <submittedName>
        <fullName evidence="2">Zinc carboxypeptidase</fullName>
    </submittedName>
</protein>